<name>A0A6N3EP41_9FIRM</name>
<dbReference type="InterPro" id="IPR011990">
    <property type="entry name" value="TPR-like_helical_dom_sf"/>
</dbReference>
<gene>
    <name evidence="2" type="ORF">VRLFYP33_01982</name>
</gene>
<dbReference type="SUPFAM" id="SSF48452">
    <property type="entry name" value="TPR-like"/>
    <property type="match status" value="1"/>
</dbReference>
<protein>
    <recommendedName>
        <fullName evidence="3">Tetratricopeptide repeat protein</fullName>
    </recommendedName>
</protein>
<organism evidence="2">
    <name type="scientific">Veillonella ratti</name>
    <dbReference type="NCBI Taxonomy" id="103892"/>
    <lineage>
        <taxon>Bacteria</taxon>
        <taxon>Bacillati</taxon>
        <taxon>Bacillota</taxon>
        <taxon>Negativicutes</taxon>
        <taxon>Veillonellales</taxon>
        <taxon>Veillonellaceae</taxon>
        <taxon>Veillonella</taxon>
    </lineage>
</organism>
<sequence length="353" mass="40822">MAKNKKNSKAPTESAAPEYATHDARAALESRYESYLKSIGKENISQLDNDERLEMLLNFFKSDYSQPETGISSMDIISPNFGENNINNPTKRLTKANAQTSDDYLELAKQTPAPNIRLRYLRKALELDPLNFDATSILINLKDLSPEELVKEYSKAYEDAKNTLAKEGYMTQDCIGDFWLILETRPFMRLMYNYMIALINTNRLHDAIELLKEALTFNTSDNLGLRYDLMHIYVKLQRFDDALKLHAQYKKDERLSMLLPLSVLYYTTRNYTKSRNILKKLAASKQFCDVFTLINSYGLDYAVEEAIPSMLPDAYEEIAAKELLMTLENGSYLYRDCQSYFEWAYEELEALDL</sequence>
<reference evidence="2" key="1">
    <citation type="submission" date="2019-11" db="EMBL/GenBank/DDBJ databases">
        <authorList>
            <person name="Feng L."/>
        </authorList>
    </citation>
    <scope>NUCLEOTIDE SEQUENCE</scope>
    <source>
        <strain evidence="2">VrattiLFYP33</strain>
    </source>
</reference>
<evidence type="ECO:0000256" key="1">
    <source>
        <dbReference type="SAM" id="MobiDB-lite"/>
    </source>
</evidence>
<evidence type="ECO:0000313" key="2">
    <source>
        <dbReference type="EMBL" id="VYU41468.1"/>
    </source>
</evidence>
<feature type="region of interest" description="Disordered" evidence="1">
    <location>
        <begin position="1"/>
        <end position="22"/>
    </location>
</feature>
<accession>A0A6N3EP41</accession>
<evidence type="ECO:0008006" key="3">
    <source>
        <dbReference type="Google" id="ProtNLM"/>
    </source>
</evidence>
<proteinExistence type="predicted"/>
<dbReference type="Gene3D" id="1.25.40.10">
    <property type="entry name" value="Tetratricopeptide repeat domain"/>
    <property type="match status" value="1"/>
</dbReference>
<dbReference type="RefSeq" id="WP_021840946.1">
    <property type="nucleotide sequence ID" value="NZ_CACRUX010000079.1"/>
</dbReference>
<dbReference type="AlphaFoldDB" id="A0A6N3EP41"/>
<dbReference type="EMBL" id="CACRUX010000079">
    <property type="protein sequence ID" value="VYU41468.1"/>
    <property type="molecule type" value="Genomic_DNA"/>
</dbReference>